<evidence type="ECO:0000256" key="2">
    <source>
        <dbReference type="SAM" id="Phobius"/>
    </source>
</evidence>
<evidence type="ECO:0008006" key="7">
    <source>
        <dbReference type="Google" id="ProtNLM"/>
    </source>
</evidence>
<keyword evidence="2" id="KW-1133">Transmembrane helix</keyword>
<feature type="transmembrane region" description="Helical" evidence="2">
    <location>
        <begin position="73"/>
        <end position="105"/>
    </location>
</feature>
<evidence type="ECO:0000313" key="6">
    <source>
        <dbReference type="Proteomes" id="UP000509623"/>
    </source>
</evidence>
<gene>
    <name evidence="3" type="ORF">GJQ69_03095</name>
    <name evidence="4" type="ORF">GKP14_01270</name>
</gene>
<proteinExistence type="predicted"/>
<feature type="compositionally biased region" description="Basic and acidic residues" evidence="1">
    <location>
        <begin position="216"/>
        <end position="227"/>
    </location>
</feature>
<dbReference type="AlphaFoldDB" id="A0A859DPU9"/>
<dbReference type="EMBL" id="CP046051">
    <property type="protein sequence ID" value="QKN23559.1"/>
    <property type="molecule type" value="Genomic_DNA"/>
</dbReference>
<name>A0A859DPU9_9FIRM</name>
<evidence type="ECO:0000313" key="3">
    <source>
        <dbReference type="EMBL" id="QKN23559.1"/>
    </source>
</evidence>
<feature type="region of interest" description="Disordered" evidence="1">
    <location>
        <begin position="209"/>
        <end position="241"/>
    </location>
</feature>
<reference evidence="4" key="3">
    <citation type="journal article" date="2022" name="Int. J. Syst. Evol. Microbiol.">
        <title>Caproicibacterium lactatifermentans sp. nov., isolated from pit clay used for the production of Chinese strong aroma-type liquor.</title>
        <authorList>
            <person name="Wang H."/>
            <person name="Gu Y."/>
            <person name="Zhao D."/>
            <person name="Qiao Z."/>
            <person name="Zheng J."/>
            <person name="Gao J."/>
            <person name="Ren C."/>
            <person name="Xu Y."/>
        </authorList>
    </citation>
    <scope>NUCLEOTIDE SEQUENCE</scope>
    <source>
        <strain evidence="4">JNU-WLY1368</strain>
    </source>
</reference>
<dbReference type="KEGG" id="clf:GJQ69_03095"/>
<evidence type="ECO:0000256" key="1">
    <source>
        <dbReference type="SAM" id="MobiDB-lite"/>
    </source>
</evidence>
<feature type="transmembrane region" description="Helical" evidence="2">
    <location>
        <begin position="12"/>
        <end position="29"/>
    </location>
</feature>
<organism evidence="3 5">
    <name type="scientific">Caproicibacterium lactatifermentans</name>
    <dbReference type="NCBI Taxonomy" id="2666138"/>
    <lineage>
        <taxon>Bacteria</taxon>
        <taxon>Bacillati</taxon>
        <taxon>Bacillota</taxon>
        <taxon>Clostridia</taxon>
        <taxon>Eubacteriales</taxon>
        <taxon>Oscillospiraceae</taxon>
        <taxon>Caproicibacterium</taxon>
    </lineage>
</organism>
<protein>
    <recommendedName>
        <fullName evidence="7">Spore cortex biosynthesis protein YabQ</fullName>
    </recommendedName>
</protein>
<sequence length="241" mass="26919">MDATGSQNVLAFLLFVLLGAALAAVWCFLRAVRIQMREKAVFCIVLEAAFGVLCAVCIKLLALGVYWGEIRGFLLIGAGLGFWAVYETVGRLLTFLVGGILRFLVRFLLRPLGKLLCWILRMLTKLLEVPIKFVRKVALWVKCALKSAHRFVYNKKCAKRTVKNRKLAERRMVRLHGKTPHAKKAAPKAQRPSDAGAGRVLCVYASGYRQPANADKQPKSKTAEHSGRNTGTRNKKQRRSP</sequence>
<feature type="transmembrane region" description="Helical" evidence="2">
    <location>
        <begin position="41"/>
        <end position="67"/>
    </location>
</feature>
<reference evidence="4" key="2">
    <citation type="journal article" date="2021" name="Appl. Environ. Microbiol.">
        <title>Adaptability of a Caproate-Producing Bacterium Contributes to Its Dominance in an Anaerobic Fermentation System.</title>
        <authorList>
            <person name="Wang H."/>
            <person name="Gu Y."/>
            <person name="Zhou W."/>
            <person name="Zhao D."/>
            <person name="Qiao Z."/>
            <person name="Zheng J."/>
            <person name="Gao J."/>
            <person name="Chen X."/>
            <person name="Ren C."/>
            <person name="Xu Y."/>
        </authorList>
    </citation>
    <scope>NUCLEOTIDE SEQUENCE</scope>
    <source>
        <strain evidence="4">JNU-WLY1368</strain>
    </source>
</reference>
<keyword evidence="2" id="KW-0472">Membrane</keyword>
<accession>A0A859DPU9</accession>
<dbReference type="InterPro" id="IPR019074">
    <property type="entry name" value="YabQ"/>
</dbReference>
<dbReference type="Proteomes" id="UP000501316">
    <property type="component" value="Chromosome"/>
</dbReference>
<dbReference type="EMBL" id="CP046161">
    <property type="protein sequence ID" value="QKO29765.1"/>
    <property type="molecule type" value="Genomic_DNA"/>
</dbReference>
<keyword evidence="2" id="KW-0812">Transmembrane</keyword>
<evidence type="ECO:0000313" key="4">
    <source>
        <dbReference type="EMBL" id="QKO29765.1"/>
    </source>
</evidence>
<keyword evidence="6" id="KW-1185">Reference proteome</keyword>
<feature type="compositionally biased region" description="Basic residues" evidence="1">
    <location>
        <begin position="173"/>
        <end position="186"/>
    </location>
</feature>
<dbReference type="Pfam" id="PF09578">
    <property type="entry name" value="Spore_YabQ"/>
    <property type="match status" value="1"/>
</dbReference>
<dbReference type="NCBIfam" id="TIGR02893">
    <property type="entry name" value="spore_yabQ"/>
    <property type="match status" value="1"/>
</dbReference>
<dbReference type="Proteomes" id="UP000509623">
    <property type="component" value="Chromosome"/>
</dbReference>
<reference evidence="5 6" key="1">
    <citation type="submission" date="2019-11" db="EMBL/GenBank/DDBJ databases">
        <authorList>
            <person name="Ren C."/>
            <person name="Wang H."/>
            <person name="Xu Y."/>
        </authorList>
    </citation>
    <scope>NUCLEOTIDE SEQUENCE [LARGE SCALE GENOMIC DNA]</scope>
    <source>
        <strain evidence="6">JNU-WLY1368</strain>
        <strain evidence="3 5">LBM 19010</strain>
    </source>
</reference>
<evidence type="ECO:0000313" key="5">
    <source>
        <dbReference type="Proteomes" id="UP000501316"/>
    </source>
</evidence>
<feature type="region of interest" description="Disordered" evidence="1">
    <location>
        <begin position="172"/>
        <end position="194"/>
    </location>
</feature>